<keyword evidence="2" id="KW-1185">Reference proteome</keyword>
<dbReference type="RefSeq" id="WP_133327232.1">
    <property type="nucleotide sequence ID" value="NZ_SMYL01000003.1"/>
</dbReference>
<evidence type="ECO:0008006" key="3">
    <source>
        <dbReference type="Google" id="ProtNLM"/>
    </source>
</evidence>
<dbReference type="EMBL" id="SMYL01000003">
    <property type="protein sequence ID" value="TDK66394.1"/>
    <property type="molecule type" value="Genomic_DNA"/>
</dbReference>
<accession>A0A4R5W295</accession>
<sequence>MSYKRSASLTFRGFEVNPEVVQSMVGVDAKLLGEKGSPMKANRSNVWQKSFAKFEIEFADDFPICGMIPALLNHASGLKNLCAIRNRISPEFIEVNLVLPIRSSESQEDGFLEIDTLGELYELRATVGFSFV</sequence>
<reference evidence="1 2" key="1">
    <citation type="submission" date="2019-03" db="EMBL/GenBank/DDBJ databases">
        <title>Sapientia aquatica gen. nov., sp. nov., isolated from a crater lake.</title>
        <authorList>
            <person name="Felfoldi T."/>
            <person name="Szabo A."/>
            <person name="Toth E."/>
            <person name="Schumann P."/>
            <person name="Keki Z."/>
            <person name="Marialigeti K."/>
            <person name="Mathe I."/>
        </authorList>
    </citation>
    <scope>NUCLEOTIDE SEQUENCE [LARGE SCALE GENOMIC DNA]</scope>
    <source>
        <strain evidence="1 2">SA-152</strain>
    </source>
</reference>
<proteinExistence type="predicted"/>
<comment type="caution">
    <text evidence="1">The sequence shown here is derived from an EMBL/GenBank/DDBJ whole genome shotgun (WGS) entry which is preliminary data.</text>
</comment>
<evidence type="ECO:0000313" key="2">
    <source>
        <dbReference type="Proteomes" id="UP000294829"/>
    </source>
</evidence>
<gene>
    <name evidence="1" type="ORF">E2I14_07930</name>
</gene>
<organism evidence="1 2">
    <name type="scientific">Sapientia aquatica</name>
    <dbReference type="NCBI Taxonomy" id="1549640"/>
    <lineage>
        <taxon>Bacteria</taxon>
        <taxon>Pseudomonadati</taxon>
        <taxon>Pseudomonadota</taxon>
        <taxon>Betaproteobacteria</taxon>
        <taxon>Burkholderiales</taxon>
        <taxon>Oxalobacteraceae</taxon>
        <taxon>Sapientia</taxon>
    </lineage>
</organism>
<dbReference type="AlphaFoldDB" id="A0A4R5W295"/>
<protein>
    <recommendedName>
        <fullName evidence="3">DUF4279 domain-containing protein</fullName>
    </recommendedName>
</protein>
<name>A0A4R5W295_9BURK</name>
<dbReference type="Proteomes" id="UP000294829">
    <property type="component" value="Unassembled WGS sequence"/>
</dbReference>
<evidence type="ECO:0000313" key="1">
    <source>
        <dbReference type="EMBL" id="TDK66394.1"/>
    </source>
</evidence>